<evidence type="ECO:0000313" key="2">
    <source>
        <dbReference type="EMBL" id="PRY81002.1"/>
    </source>
</evidence>
<dbReference type="Pfam" id="PF01381">
    <property type="entry name" value="HTH_3"/>
    <property type="match status" value="1"/>
</dbReference>
<evidence type="ECO:0000313" key="3">
    <source>
        <dbReference type="Proteomes" id="UP000238205"/>
    </source>
</evidence>
<feature type="domain" description="HTH cro/C1-type" evidence="1">
    <location>
        <begin position="19"/>
        <end position="66"/>
    </location>
</feature>
<protein>
    <submittedName>
        <fullName evidence="2">DNA-binding XRE family transcriptional regulator</fullName>
    </submittedName>
</protein>
<comment type="caution">
    <text evidence="2">The sequence shown here is derived from an EMBL/GenBank/DDBJ whole genome shotgun (WGS) entry which is preliminary data.</text>
</comment>
<dbReference type="CDD" id="cd00093">
    <property type="entry name" value="HTH_XRE"/>
    <property type="match status" value="1"/>
</dbReference>
<accession>A0A2T0W5E9</accession>
<dbReference type="InterPro" id="IPR001387">
    <property type="entry name" value="Cro/C1-type_HTH"/>
</dbReference>
<dbReference type="RefSeq" id="WP_106194592.1">
    <property type="nucleotide sequence ID" value="NZ_PVTO01000019.1"/>
</dbReference>
<dbReference type="PROSITE" id="PS50943">
    <property type="entry name" value="HTH_CROC1"/>
    <property type="match status" value="1"/>
</dbReference>
<gene>
    <name evidence="2" type="ORF">CLV38_11912</name>
</gene>
<proteinExistence type="predicted"/>
<name>A0A2T0W5E9_9LACT</name>
<organism evidence="2 3">
    <name type="scientific">Alkalibacterium olivapovliticus</name>
    <dbReference type="NCBI Taxonomy" id="99907"/>
    <lineage>
        <taxon>Bacteria</taxon>
        <taxon>Bacillati</taxon>
        <taxon>Bacillota</taxon>
        <taxon>Bacilli</taxon>
        <taxon>Lactobacillales</taxon>
        <taxon>Carnobacteriaceae</taxon>
        <taxon>Alkalibacterium</taxon>
    </lineage>
</organism>
<dbReference type="InterPro" id="IPR010982">
    <property type="entry name" value="Lambda_DNA-bd_dom_sf"/>
</dbReference>
<evidence type="ECO:0000259" key="1">
    <source>
        <dbReference type="PROSITE" id="PS50943"/>
    </source>
</evidence>
<reference evidence="2 3" key="1">
    <citation type="submission" date="2018-03" db="EMBL/GenBank/DDBJ databases">
        <title>Genomic Encyclopedia of Archaeal and Bacterial Type Strains, Phase II (KMG-II): from individual species to whole genera.</title>
        <authorList>
            <person name="Goeker M."/>
        </authorList>
    </citation>
    <scope>NUCLEOTIDE SEQUENCE [LARGE SCALE GENOMIC DNA]</scope>
    <source>
        <strain evidence="2 3">DSM 13175</strain>
    </source>
</reference>
<sequence>MATLKIKDSNQIYRDLSLNGYSLKSLSKKVDVTEQYLSSVFKGKRSPSPLLAKRISSELNKEIRDYFFAEESCKS</sequence>
<dbReference type="Proteomes" id="UP000238205">
    <property type="component" value="Unassembled WGS sequence"/>
</dbReference>
<dbReference type="EMBL" id="PVTO01000019">
    <property type="protein sequence ID" value="PRY81002.1"/>
    <property type="molecule type" value="Genomic_DNA"/>
</dbReference>
<keyword evidence="3" id="KW-1185">Reference proteome</keyword>
<keyword evidence="2" id="KW-0238">DNA-binding</keyword>
<dbReference type="Gene3D" id="1.10.260.40">
    <property type="entry name" value="lambda repressor-like DNA-binding domains"/>
    <property type="match status" value="1"/>
</dbReference>
<dbReference type="OrthoDB" id="2306294at2"/>
<dbReference type="SMART" id="SM00530">
    <property type="entry name" value="HTH_XRE"/>
    <property type="match status" value="1"/>
</dbReference>
<dbReference type="AlphaFoldDB" id="A0A2T0W5E9"/>
<dbReference type="GO" id="GO:0003677">
    <property type="term" value="F:DNA binding"/>
    <property type="evidence" value="ECO:0007669"/>
    <property type="project" value="UniProtKB-KW"/>
</dbReference>
<dbReference type="SUPFAM" id="SSF47413">
    <property type="entry name" value="lambda repressor-like DNA-binding domains"/>
    <property type="match status" value="1"/>
</dbReference>